<dbReference type="Proteomes" id="UP000501812">
    <property type="component" value="Chromosome"/>
</dbReference>
<proteinExistence type="predicted"/>
<organism evidence="1 2">
    <name type="scientific">Luteolibacter luteus</name>
    <dbReference type="NCBI Taxonomy" id="2728835"/>
    <lineage>
        <taxon>Bacteria</taxon>
        <taxon>Pseudomonadati</taxon>
        <taxon>Verrucomicrobiota</taxon>
        <taxon>Verrucomicrobiia</taxon>
        <taxon>Verrucomicrobiales</taxon>
        <taxon>Verrucomicrobiaceae</taxon>
        <taxon>Luteolibacter</taxon>
    </lineage>
</organism>
<evidence type="ECO:0000313" key="1">
    <source>
        <dbReference type="EMBL" id="QJE98366.1"/>
    </source>
</evidence>
<keyword evidence="2" id="KW-1185">Reference proteome</keyword>
<accession>A0A858RLW6</accession>
<sequence length="134" mass="14930">MIPVPSYLANFQSVIDAFGYWPGCHDSPVLHLAVDEDEIEMEVEAWETGPDSDEGGFLTLIKKHAIGFRFSGLERTELESFPPSNILFYLGFSPPDEFEREGLFVVELDSAMGCDMCGRFSAKAGDVTFVRPLE</sequence>
<protein>
    <submittedName>
        <fullName evidence="1">Uncharacterized protein</fullName>
    </submittedName>
</protein>
<gene>
    <name evidence="1" type="ORF">HHL09_22125</name>
</gene>
<name>A0A858RLW6_9BACT</name>
<dbReference type="KEGG" id="luo:HHL09_22125"/>
<dbReference type="RefSeq" id="WP_169456850.1">
    <property type="nucleotide sequence ID" value="NZ_CP051774.1"/>
</dbReference>
<dbReference type="AlphaFoldDB" id="A0A858RLW6"/>
<reference evidence="1 2" key="1">
    <citation type="submission" date="2020-04" db="EMBL/GenBank/DDBJ databases">
        <title>Luteolibacter sp. G-1-1-1 isolated from soil.</title>
        <authorList>
            <person name="Dahal R.H."/>
        </authorList>
    </citation>
    <scope>NUCLEOTIDE SEQUENCE [LARGE SCALE GENOMIC DNA]</scope>
    <source>
        <strain evidence="1 2">G-1-1-1</strain>
    </source>
</reference>
<evidence type="ECO:0000313" key="2">
    <source>
        <dbReference type="Proteomes" id="UP000501812"/>
    </source>
</evidence>
<dbReference type="EMBL" id="CP051774">
    <property type="protein sequence ID" value="QJE98366.1"/>
    <property type="molecule type" value="Genomic_DNA"/>
</dbReference>